<dbReference type="AlphaFoldDB" id="A0A4V6WQV5"/>
<organism evidence="2 3">
    <name type="scientific">Rhodobacter capsulatus</name>
    <name type="common">Rhodopseudomonas capsulata</name>
    <dbReference type="NCBI Taxonomy" id="1061"/>
    <lineage>
        <taxon>Bacteria</taxon>
        <taxon>Pseudomonadati</taxon>
        <taxon>Pseudomonadota</taxon>
        <taxon>Alphaproteobacteria</taxon>
        <taxon>Rhodobacterales</taxon>
        <taxon>Rhodobacter group</taxon>
        <taxon>Rhodobacter</taxon>
    </lineage>
</organism>
<comment type="caution">
    <text evidence="2">The sequence shown here is derived from an EMBL/GenBank/DDBJ whole genome shotgun (WGS) entry which is preliminary data.</text>
</comment>
<protein>
    <submittedName>
        <fullName evidence="2">Uncharacterized protein</fullName>
    </submittedName>
</protein>
<accession>A0A4V6WQV5</accession>
<proteinExistence type="predicted"/>
<feature type="compositionally biased region" description="Basic and acidic residues" evidence="1">
    <location>
        <begin position="197"/>
        <end position="206"/>
    </location>
</feature>
<dbReference type="RefSeq" id="WP_136909431.1">
    <property type="nucleotide sequence ID" value="NZ_SWJZ01000112.1"/>
</dbReference>
<feature type="region of interest" description="Disordered" evidence="1">
    <location>
        <begin position="195"/>
        <end position="217"/>
    </location>
</feature>
<name>A0A4V6WQV5_RHOCA</name>
<evidence type="ECO:0000313" key="2">
    <source>
        <dbReference type="EMBL" id="TKD13790.1"/>
    </source>
</evidence>
<evidence type="ECO:0000256" key="1">
    <source>
        <dbReference type="SAM" id="MobiDB-lite"/>
    </source>
</evidence>
<feature type="compositionally biased region" description="Acidic residues" evidence="1">
    <location>
        <begin position="208"/>
        <end position="217"/>
    </location>
</feature>
<sequence length="217" mass="23545">MAGAKFAMRPQTSAEDELQLAIEIEGVGAMVVSAPGVKPIRVQDPSRMRRLMQAIAEAIGLVADAKDQRPTTAPSRPALRRERVLVLADTEAVARQVEQVLPRTHLLEAIIRPAATLTRGENIEKIVEAARSGQVTTCMLVSARPDEMRADVQAGWSALRSRIGASLRAEIRSIDDEGRLRRCDPPWAFGALQIEQSRSEDTHAPSDCDPEDPAPGG</sequence>
<dbReference type="EMBL" id="SWJZ01000112">
    <property type="protein sequence ID" value="TKD13790.1"/>
    <property type="molecule type" value="Genomic_DNA"/>
</dbReference>
<evidence type="ECO:0000313" key="3">
    <source>
        <dbReference type="Proteomes" id="UP000310597"/>
    </source>
</evidence>
<reference evidence="2 3" key="1">
    <citation type="submission" date="2019-04" db="EMBL/GenBank/DDBJ databases">
        <title>Draft Whole-Genome sequence of the purple photosynthetic bacterium Rhodobacter capsulatus SP108 with an indigenous class A beta-lactamase.</title>
        <authorList>
            <person name="Robertson S."/>
            <person name="Meyer T.E."/>
            <person name="Kyndt J.A."/>
        </authorList>
    </citation>
    <scope>NUCLEOTIDE SEQUENCE [LARGE SCALE GENOMIC DNA]</scope>
    <source>
        <strain evidence="2 3">SP108</strain>
    </source>
</reference>
<gene>
    <name evidence="2" type="ORF">FBT96_18955</name>
</gene>
<dbReference type="Proteomes" id="UP000310597">
    <property type="component" value="Unassembled WGS sequence"/>
</dbReference>